<keyword evidence="2" id="KW-1185">Reference proteome</keyword>
<organism evidence="1 2">
    <name type="scientific">Mycolicibacterium goodii</name>
    <name type="common">Mycobacterium goodii</name>
    <dbReference type="NCBI Taxonomy" id="134601"/>
    <lineage>
        <taxon>Bacteria</taxon>
        <taxon>Bacillati</taxon>
        <taxon>Actinomycetota</taxon>
        <taxon>Actinomycetes</taxon>
        <taxon>Mycobacteriales</taxon>
        <taxon>Mycobacteriaceae</taxon>
        <taxon>Mycolicibacterium</taxon>
    </lineage>
</organism>
<proteinExistence type="predicted"/>
<protein>
    <submittedName>
        <fullName evidence="1">Uncharacterized protein</fullName>
    </submittedName>
</protein>
<evidence type="ECO:0000313" key="2">
    <source>
        <dbReference type="Proteomes" id="UP000696413"/>
    </source>
</evidence>
<accession>A0ABS6HP40</accession>
<dbReference type="EMBL" id="JAHBOM010000011">
    <property type="protein sequence ID" value="MBU8824391.1"/>
    <property type="molecule type" value="Genomic_DNA"/>
</dbReference>
<sequence length="150" mass="17236">MSDLDWFYGLSSAERVALLRDPNQDLPGTLADRLVDDYRIAKSWWESSGEPPRLMLAPHAATKLIDIRARLDHWWSNLSPDERAYIAENREGHLESRYHDVVQAPAYDPVTRVPLPDLVVVSDHKTGLFRLPRLMSIYVEMQEWPADGAQ</sequence>
<gene>
    <name evidence="1" type="ORF">KL859_16125</name>
</gene>
<dbReference type="Proteomes" id="UP000696413">
    <property type="component" value="Unassembled WGS sequence"/>
</dbReference>
<comment type="caution">
    <text evidence="1">The sequence shown here is derived from an EMBL/GenBank/DDBJ whole genome shotgun (WGS) entry which is preliminary data.</text>
</comment>
<evidence type="ECO:0000313" key="1">
    <source>
        <dbReference type="EMBL" id="MBU8824391.1"/>
    </source>
</evidence>
<dbReference type="RefSeq" id="WP_214395101.1">
    <property type="nucleotide sequence ID" value="NZ_JAHBOL010000012.1"/>
</dbReference>
<name>A0ABS6HP40_MYCGD</name>
<reference evidence="1 2" key="1">
    <citation type="submission" date="2021-05" db="EMBL/GenBank/DDBJ databases">
        <title>Draft Genome Sequences of Clinical Respiratory Isolates of Mycobacterium goodii Recovered in Ireland.</title>
        <authorList>
            <person name="Flanagan P.R."/>
            <person name="Mok S."/>
            <person name="Roycroft E."/>
            <person name="Rogers T.R."/>
            <person name="Fitzgibbon M."/>
        </authorList>
    </citation>
    <scope>NUCLEOTIDE SEQUENCE [LARGE SCALE GENOMIC DNA]</scope>
    <source>
        <strain evidence="1 2">14IE55</strain>
    </source>
</reference>